<proteinExistence type="predicted"/>
<dbReference type="Proteomes" id="UP001060170">
    <property type="component" value="Chromosome 3"/>
</dbReference>
<organism evidence="1 2">
    <name type="scientific">Puccinia striiformis f. sp. tritici</name>
    <dbReference type="NCBI Taxonomy" id="168172"/>
    <lineage>
        <taxon>Eukaryota</taxon>
        <taxon>Fungi</taxon>
        <taxon>Dikarya</taxon>
        <taxon>Basidiomycota</taxon>
        <taxon>Pucciniomycotina</taxon>
        <taxon>Pucciniomycetes</taxon>
        <taxon>Pucciniales</taxon>
        <taxon>Pucciniaceae</taxon>
        <taxon>Puccinia</taxon>
    </lineage>
</organism>
<keyword evidence="2" id="KW-1185">Reference proteome</keyword>
<sequence>MLHCFNQYPLIINPSGQATSFLINKYCDHNMTVTSFLDQAFVKTLERALLCGTPLLIQDVEHFDHILNKA</sequence>
<gene>
    <name evidence="1" type="ORF">MJO28_003107</name>
</gene>
<evidence type="ECO:0000313" key="2">
    <source>
        <dbReference type="Proteomes" id="UP001060170"/>
    </source>
</evidence>
<reference evidence="1 2" key="3">
    <citation type="journal article" date="2022" name="Microbiol. Spectr.">
        <title>Folding features and dynamics of 3D genome architecture in plant fungal pathogens.</title>
        <authorList>
            <person name="Xia C."/>
        </authorList>
    </citation>
    <scope>NUCLEOTIDE SEQUENCE [LARGE SCALE GENOMIC DNA]</scope>
    <source>
        <strain evidence="1 2">93-210</strain>
    </source>
</reference>
<reference evidence="2" key="2">
    <citation type="journal article" date="2018" name="Mol. Plant Microbe Interact.">
        <title>Genome sequence resources for the wheat stripe rust pathogen (Puccinia striiformis f. sp. tritici) and the barley stripe rust pathogen (Puccinia striiformis f. sp. hordei).</title>
        <authorList>
            <person name="Xia C."/>
            <person name="Wang M."/>
            <person name="Yin C."/>
            <person name="Cornejo O.E."/>
            <person name="Hulbert S.H."/>
            <person name="Chen X."/>
        </authorList>
    </citation>
    <scope>NUCLEOTIDE SEQUENCE [LARGE SCALE GENOMIC DNA]</scope>
    <source>
        <strain evidence="2">93-210</strain>
    </source>
</reference>
<protein>
    <submittedName>
        <fullName evidence="1">Uncharacterized protein</fullName>
    </submittedName>
</protein>
<reference evidence="2" key="1">
    <citation type="journal article" date="2018" name="BMC Genomics">
        <title>Genomic insights into host adaptation between the wheat stripe rust pathogen (Puccinia striiformis f. sp. tritici) and the barley stripe rust pathogen (Puccinia striiformis f. sp. hordei).</title>
        <authorList>
            <person name="Xia C."/>
            <person name="Wang M."/>
            <person name="Yin C."/>
            <person name="Cornejo O.E."/>
            <person name="Hulbert S.H."/>
            <person name="Chen X."/>
        </authorList>
    </citation>
    <scope>NUCLEOTIDE SEQUENCE [LARGE SCALE GENOMIC DNA]</scope>
    <source>
        <strain evidence="2">93-210</strain>
    </source>
</reference>
<evidence type="ECO:0000313" key="1">
    <source>
        <dbReference type="EMBL" id="KAI7959316.1"/>
    </source>
</evidence>
<comment type="caution">
    <text evidence="1">The sequence shown here is derived from an EMBL/GenBank/DDBJ whole genome shotgun (WGS) entry which is preliminary data.</text>
</comment>
<dbReference type="EMBL" id="CM045867">
    <property type="protein sequence ID" value="KAI7959316.1"/>
    <property type="molecule type" value="Genomic_DNA"/>
</dbReference>
<accession>A0ACC0ETH5</accession>
<name>A0ACC0ETH5_9BASI</name>